<feature type="transmembrane region" description="Helical" evidence="1">
    <location>
        <begin position="219"/>
        <end position="242"/>
    </location>
</feature>
<keyword evidence="1" id="KW-0812">Transmembrane</keyword>
<protein>
    <submittedName>
        <fullName evidence="2">Integral membrane protein</fullName>
    </submittedName>
</protein>
<evidence type="ECO:0000313" key="3">
    <source>
        <dbReference type="Proteomes" id="UP000051160"/>
    </source>
</evidence>
<feature type="transmembrane region" description="Helical" evidence="1">
    <location>
        <begin position="174"/>
        <end position="207"/>
    </location>
</feature>
<name>A0A0R1LRV0_9LACO</name>
<feature type="transmembrane region" description="Helical" evidence="1">
    <location>
        <begin position="983"/>
        <end position="1008"/>
    </location>
</feature>
<feature type="transmembrane region" description="Helical" evidence="1">
    <location>
        <begin position="398"/>
        <end position="418"/>
    </location>
</feature>
<keyword evidence="1" id="KW-1133">Transmembrane helix</keyword>
<keyword evidence="1" id="KW-0472">Membrane</keyword>
<dbReference type="Pfam" id="PF09586">
    <property type="entry name" value="YfhO"/>
    <property type="match status" value="1"/>
</dbReference>
<feature type="transmembrane region" description="Helical" evidence="1">
    <location>
        <begin position="344"/>
        <end position="364"/>
    </location>
</feature>
<sequence length="1015" mass="113696">MWFAYTLAFILIILLTFGALHTMGRSTIWSLDGIAQHYPILKEFYQILHGTAHQSLFSWSWNLGLGADQMTTFAYYVVGDPFSYLIALFPANQLELGYTLLTLLRLYVVGLSFIALAKQFHFRRGGTLIGALIYTFNGFTFYVSYHHPFFLLPMILFPLLCLTIDRILHGHSWLWLALVTAIVLICNVYFAYLLAIGAALFLFIRYFDLRIKHTQLPKLWQLCLRLGLAIVLALLIAAVILLPTALAMVTSSRVGGATFANGLTWYPEIYYRTLPDNLLTSNGTIYYWATIATSGIVLIAMVWSMRRFRQYLAINVTLILIAVGLLIPAVSATLNVMSTPSNRWLLMAQLVFGLLAATLIDHLNLFDQRDFWWLTGVTIIFIILIWIANGFIFKFRDIQTLLYVIFFMFVWLMSLILLNPHHVLQFKLGMLGVVMLNTIAIGLSFYSSNYSGAPANELPTKTAEKWSVDYFDRADQYLNRIDHSFYRTATSNNYYSMLTVGNDIPMLLNTHTISSYYSVQNGDVNTFNQQLANSQNSMNNPTSDVDTRTSLLSLLNVKYLFARQDDVANHQAMPYGFTQLKTAKGHAAILKDRPVFGVGNGTGTAILKNKYALPLAYTQSSQITPKTFNSLSAIQKQQSLLQGTAVTHKIDGLKQATLTSTTHQAAYSVKLTSEPVLTIPDAINYRLTHNIKKSMSASVKTNLKPSEAMKYAAATGLETPSATVQKLLADNQATIDNNREANQHGLKAMTSDVLGTPQTYQLKLKHPSRYQKTELYLDLSGITTTFSTTSDRLTQLSQQSKLAGTPLSRGEKTANWRSITNSPLFDAYTLNVSTSGGKTIFNQLGINNLSDYEPKHHLLINLGYSDKVRKTINLSFIGANQIYFKHVKVVAVPYGKTYRQQTKQLQSTGLTHQHVTNNTVEGTSTATTRRILTTSIPYSKGWQLSVDGKKQATQVVNSGFVGAILPKGQHQITLRYQTPGLRLGLWLSILGVSLSLVLIAGEIAKWYLTRVQYRR</sequence>
<dbReference type="EMBL" id="AZEE01000027">
    <property type="protein sequence ID" value="KRK98445.1"/>
    <property type="molecule type" value="Genomic_DNA"/>
</dbReference>
<evidence type="ECO:0000313" key="2">
    <source>
        <dbReference type="EMBL" id="KRK98445.1"/>
    </source>
</evidence>
<dbReference type="PANTHER" id="PTHR38454:SF1">
    <property type="entry name" value="INTEGRAL MEMBRANE PROTEIN"/>
    <property type="match status" value="1"/>
</dbReference>
<feature type="transmembrane region" description="Helical" evidence="1">
    <location>
        <begin position="122"/>
        <end position="142"/>
    </location>
</feature>
<keyword evidence="3" id="KW-1185">Reference proteome</keyword>
<dbReference type="AlphaFoldDB" id="A0A0R1LRV0"/>
<dbReference type="PATRIC" id="fig|1423776.4.peg.172"/>
<evidence type="ECO:0000256" key="1">
    <source>
        <dbReference type="SAM" id="Phobius"/>
    </source>
</evidence>
<dbReference type="Proteomes" id="UP000051160">
    <property type="component" value="Unassembled WGS sequence"/>
</dbReference>
<feature type="transmembrane region" description="Helical" evidence="1">
    <location>
        <begin position="371"/>
        <end position="392"/>
    </location>
</feature>
<accession>A0A0R1LRV0</accession>
<proteinExistence type="predicted"/>
<feature type="transmembrane region" description="Helical" evidence="1">
    <location>
        <begin position="98"/>
        <end position="116"/>
    </location>
</feature>
<gene>
    <name evidence="2" type="ORF">FD04_GL000173</name>
</gene>
<organism evidence="2 3">
    <name type="scientific">Secundilactobacillus odoratitofui DSM 19909 = JCM 15043</name>
    <dbReference type="NCBI Taxonomy" id="1423776"/>
    <lineage>
        <taxon>Bacteria</taxon>
        <taxon>Bacillati</taxon>
        <taxon>Bacillota</taxon>
        <taxon>Bacilli</taxon>
        <taxon>Lactobacillales</taxon>
        <taxon>Lactobacillaceae</taxon>
        <taxon>Secundilactobacillus</taxon>
    </lineage>
</organism>
<feature type="transmembrane region" description="Helical" evidence="1">
    <location>
        <begin position="430"/>
        <end position="447"/>
    </location>
</feature>
<dbReference type="PANTHER" id="PTHR38454">
    <property type="entry name" value="INTEGRAL MEMBRANE PROTEIN-RELATED"/>
    <property type="match status" value="1"/>
</dbReference>
<feature type="transmembrane region" description="Helical" evidence="1">
    <location>
        <begin position="311"/>
        <end position="332"/>
    </location>
</feature>
<dbReference type="InterPro" id="IPR018580">
    <property type="entry name" value="Uncharacterised_YfhO"/>
</dbReference>
<reference evidence="2 3" key="1">
    <citation type="journal article" date="2015" name="Genome Announc.">
        <title>Expanding the biotechnology potential of lactobacilli through comparative genomics of 213 strains and associated genera.</title>
        <authorList>
            <person name="Sun Z."/>
            <person name="Harris H.M."/>
            <person name="McCann A."/>
            <person name="Guo C."/>
            <person name="Argimon S."/>
            <person name="Zhang W."/>
            <person name="Yang X."/>
            <person name="Jeffery I.B."/>
            <person name="Cooney J.C."/>
            <person name="Kagawa T.F."/>
            <person name="Liu W."/>
            <person name="Song Y."/>
            <person name="Salvetti E."/>
            <person name="Wrobel A."/>
            <person name="Rasinkangas P."/>
            <person name="Parkhill J."/>
            <person name="Rea M.C."/>
            <person name="O'Sullivan O."/>
            <person name="Ritari J."/>
            <person name="Douillard F.P."/>
            <person name="Paul Ross R."/>
            <person name="Yang R."/>
            <person name="Briner A.E."/>
            <person name="Felis G.E."/>
            <person name="de Vos W.M."/>
            <person name="Barrangou R."/>
            <person name="Klaenhammer T.R."/>
            <person name="Caufield P.W."/>
            <person name="Cui Y."/>
            <person name="Zhang H."/>
            <person name="O'Toole P.W."/>
        </authorList>
    </citation>
    <scope>NUCLEOTIDE SEQUENCE [LARGE SCALE GENOMIC DNA]</scope>
    <source>
        <strain evidence="2 3">DSM 19909</strain>
    </source>
</reference>
<comment type="caution">
    <text evidence="2">The sequence shown here is derived from an EMBL/GenBank/DDBJ whole genome shotgun (WGS) entry which is preliminary data.</text>
</comment>
<feature type="transmembrane region" description="Helical" evidence="1">
    <location>
        <begin position="285"/>
        <end position="304"/>
    </location>
</feature>
<dbReference type="STRING" id="1423776.FD04_GL000173"/>